<feature type="region of interest" description="Disordered" evidence="1">
    <location>
        <begin position="63"/>
        <end position="91"/>
    </location>
</feature>
<evidence type="ECO:0000313" key="3">
    <source>
        <dbReference type="Proteomes" id="UP000248349"/>
    </source>
</evidence>
<dbReference type="AlphaFoldDB" id="A0A318Z0M3"/>
<dbReference type="GeneID" id="37078931"/>
<protein>
    <submittedName>
        <fullName evidence="2">Uncharacterized protein</fullName>
    </submittedName>
</protein>
<dbReference type="Proteomes" id="UP000248349">
    <property type="component" value="Unassembled WGS sequence"/>
</dbReference>
<dbReference type="EMBL" id="KZ821275">
    <property type="protein sequence ID" value="PYH40841.1"/>
    <property type="molecule type" value="Genomic_DNA"/>
</dbReference>
<name>A0A318Z0M3_9EURO</name>
<feature type="compositionally biased region" description="Basic residues" evidence="1">
    <location>
        <begin position="64"/>
        <end position="74"/>
    </location>
</feature>
<organism evidence="2 3">
    <name type="scientific">Aspergillus saccharolyticus JOP 1030-1</name>
    <dbReference type="NCBI Taxonomy" id="1450539"/>
    <lineage>
        <taxon>Eukaryota</taxon>
        <taxon>Fungi</taxon>
        <taxon>Dikarya</taxon>
        <taxon>Ascomycota</taxon>
        <taxon>Pezizomycotina</taxon>
        <taxon>Eurotiomycetes</taxon>
        <taxon>Eurotiomycetidae</taxon>
        <taxon>Eurotiales</taxon>
        <taxon>Aspergillaceae</taxon>
        <taxon>Aspergillus</taxon>
        <taxon>Aspergillus subgen. Circumdati</taxon>
    </lineage>
</organism>
<proteinExistence type="predicted"/>
<gene>
    <name evidence="2" type="ORF">BP01DRAFT_386948</name>
</gene>
<dbReference type="RefSeq" id="XP_025426823.1">
    <property type="nucleotide sequence ID" value="XM_025577702.1"/>
</dbReference>
<evidence type="ECO:0000256" key="1">
    <source>
        <dbReference type="SAM" id="MobiDB-lite"/>
    </source>
</evidence>
<reference evidence="2 3" key="1">
    <citation type="submission" date="2016-12" db="EMBL/GenBank/DDBJ databases">
        <title>The genomes of Aspergillus section Nigri reveals drivers in fungal speciation.</title>
        <authorList>
            <consortium name="DOE Joint Genome Institute"/>
            <person name="Vesth T.C."/>
            <person name="Nybo J."/>
            <person name="Theobald S."/>
            <person name="Brandl J."/>
            <person name="Frisvad J.C."/>
            <person name="Nielsen K.F."/>
            <person name="Lyhne E.K."/>
            <person name="Kogle M.E."/>
            <person name="Kuo A."/>
            <person name="Riley R."/>
            <person name="Clum A."/>
            <person name="Nolan M."/>
            <person name="Lipzen A."/>
            <person name="Salamov A."/>
            <person name="Henrissat B."/>
            <person name="Wiebenga A."/>
            <person name="De Vries R.P."/>
            <person name="Grigoriev I.V."/>
            <person name="Mortensen U.H."/>
            <person name="Andersen M.R."/>
            <person name="Baker S.E."/>
        </authorList>
    </citation>
    <scope>NUCLEOTIDE SEQUENCE [LARGE SCALE GENOMIC DNA]</scope>
    <source>
        <strain evidence="2 3">JOP 1030-1</strain>
    </source>
</reference>
<sequence length="246" mass="27200">MAAGVSVLQNLTWFVSCRNETNDPFLTLTILSSSFADHQQSAPSTQPLLIQSSTRLQTVPAVRNLHKPARKRSSKPYSFPSPTTPPPTQQSAYSIFKTTDETPRLISDVKGLLTQIEEQHHSRQAAPAPWVTTAREIITGSDAAQNDHHRKHLAHQTKVQNLCTQLRGVILELACLMAQLERLRRELDGPKLAASKGAHDVFWKATKAAVDVMVEARQDDEDGCALIQKELDMLEVHDPKASAKDG</sequence>
<evidence type="ECO:0000313" key="2">
    <source>
        <dbReference type="EMBL" id="PYH40841.1"/>
    </source>
</evidence>
<accession>A0A318Z0M3</accession>
<keyword evidence="3" id="KW-1185">Reference proteome</keyword>
<dbReference type="OrthoDB" id="4509593at2759"/>